<comment type="caution">
    <text evidence="2">The sequence shown here is derived from an EMBL/GenBank/DDBJ whole genome shotgun (WGS) entry which is preliminary data.</text>
</comment>
<feature type="region of interest" description="Disordered" evidence="1">
    <location>
        <begin position="144"/>
        <end position="325"/>
    </location>
</feature>
<sequence>MPTHFVFACSQTEQYELSVSLSSMSIKADKTMANKENMSPRADPGLFIRDGSTPPGNLSGTLGMRHWQHSALNHSPPFAMLSPNSKPSLARQRDHSACRKTDSPLKVRKTRENLKQASSIYADVAPPCVHTGNGDGCLSPGCASPAAPPPSGITSPTHFDSGTTLTANPNDGPPNATPTSTPGKMLRHKSVSRRMLSKVKEGISNRSRSSHSMRNTEPEPGLIRRISNRRKQSSEEQNRLRAFEISRDSIESQDLDVDTSASQRSFTDSSISTDEIMASGTLMTPPSMASNSRPIPDRQFSDRLLSPSPTPHSPSPDPTPRPHSRFTSLAVEKDIADLQATIPYMDLKISLDRDSVNIGLARDVWVAIEATVRTKSIEANSSSTYSSSLRTRPLDAIIVLDQNLSTSAGSIAHQCIVELCSRLDTLGDKLAVLSAKRSGPDGCDCALLHALMPPSTALVLERLGLVPSTTGEGGLDSMPEHQFQPMQQLFRTFLDQGLQHENVQVFVISRAPSSLVQSIGSMVNWPVHTLKVELGADENASNVLPARHNWAVDFRGTADVQADLIDNMFRDLRHGCSLGSVTSLRLCYKPLEKCRILETIGQKAVKDLRFGQRTSLFLKVHVPRIPTPETEKASDSDSLFVELESMLGTLESNFLHVEARYRHTALPTENVVTVREICTIKRPKTDSRWSVVGDATTFAMQSDVHTKLAQFLATYYAPNRALKMIDRWTLQQSTAAAAVQQVRRFLEGHSNKDGQAEDSSWTATSQGDKPSVVITDIDTTTNSSTQISTTDSSTTQQPSTATGTTQSTLPPTKLPTSPSTATIITSPKTTTAISLTTPESADTDTARQLWNHLRRNSQSASQMLQLSSPEQVEESDESGMVKMLRQKALVNKRSVGAETLRGWRWEGQVKGVGGGEAPWL</sequence>
<feature type="compositionally biased region" description="Basic and acidic residues" evidence="1">
    <location>
        <begin position="232"/>
        <end position="250"/>
    </location>
</feature>
<proteinExistence type="predicted"/>
<evidence type="ECO:0000313" key="3">
    <source>
        <dbReference type="Proteomes" id="UP001305779"/>
    </source>
</evidence>
<feature type="compositionally biased region" description="Low complexity" evidence="1">
    <location>
        <begin position="204"/>
        <end position="215"/>
    </location>
</feature>
<feature type="compositionally biased region" description="Polar residues" evidence="1">
    <location>
        <begin position="259"/>
        <end position="273"/>
    </location>
</feature>
<feature type="compositionally biased region" description="Basic residues" evidence="1">
    <location>
        <begin position="185"/>
        <end position="197"/>
    </location>
</feature>
<feature type="compositionally biased region" description="Pro residues" evidence="1">
    <location>
        <begin position="308"/>
        <end position="321"/>
    </location>
</feature>
<accession>A0ABR0EQB4</accession>
<feature type="compositionally biased region" description="Low complexity" evidence="1">
    <location>
        <begin position="774"/>
        <end position="823"/>
    </location>
</feature>
<name>A0ABR0EQB4_ZASCE</name>
<feature type="compositionally biased region" description="Polar residues" evidence="1">
    <location>
        <begin position="281"/>
        <end position="293"/>
    </location>
</feature>
<feature type="compositionally biased region" description="Basic and acidic residues" evidence="1">
    <location>
        <begin position="91"/>
        <end position="107"/>
    </location>
</feature>
<keyword evidence="3" id="KW-1185">Reference proteome</keyword>
<feature type="region of interest" description="Disordered" evidence="1">
    <location>
        <begin position="749"/>
        <end position="823"/>
    </location>
</feature>
<feature type="compositionally biased region" description="Polar residues" evidence="1">
    <location>
        <begin position="757"/>
        <end position="768"/>
    </location>
</feature>
<evidence type="ECO:0000313" key="2">
    <source>
        <dbReference type="EMBL" id="KAK4503712.1"/>
    </source>
</evidence>
<dbReference type="EMBL" id="JAXOVC010000003">
    <property type="protein sequence ID" value="KAK4503712.1"/>
    <property type="molecule type" value="Genomic_DNA"/>
</dbReference>
<evidence type="ECO:0000256" key="1">
    <source>
        <dbReference type="SAM" id="MobiDB-lite"/>
    </source>
</evidence>
<reference evidence="2 3" key="1">
    <citation type="journal article" date="2023" name="G3 (Bethesda)">
        <title>A chromosome-level genome assembly of Zasmidium syzygii isolated from banana leaves.</title>
        <authorList>
            <person name="van Westerhoven A.C."/>
            <person name="Mehrabi R."/>
            <person name="Talebi R."/>
            <person name="Steentjes M.B.F."/>
            <person name="Corcolon B."/>
            <person name="Chong P.A."/>
            <person name="Kema G.H.J."/>
            <person name="Seidl M.F."/>
        </authorList>
    </citation>
    <scope>NUCLEOTIDE SEQUENCE [LARGE SCALE GENOMIC DNA]</scope>
    <source>
        <strain evidence="2 3">P124</strain>
    </source>
</reference>
<dbReference type="Proteomes" id="UP001305779">
    <property type="component" value="Unassembled WGS sequence"/>
</dbReference>
<gene>
    <name evidence="2" type="ORF">PRZ48_004627</name>
</gene>
<organism evidence="2 3">
    <name type="scientific">Zasmidium cellare</name>
    <name type="common">Wine cellar mold</name>
    <name type="synonym">Racodium cellare</name>
    <dbReference type="NCBI Taxonomy" id="395010"/>
    <lineage>
        <taxon>Eukaryota</taxon>
        <taxon>Fungi</taxon>
        <taxon>Dikarya</taxon>
        <taxon>Ascomycota</taxon>
        <taxon>Pezizomycotina</taxon>
        <taxon>Dothideomycetes</taxon>
        <taxon>Dothideomycetidae</taxon>
        <taxon>Mycosphaerellales</taxon>
        <taxon>Mycosphaerellaceae</taxon>
        <taxon>Zasmidium</taxon>
    </lineage>
</organism>
<feature type="region of interest" description="Disordered" evidence="1">
    <location>
        <begin position="78"/>
        <end position="107"/>
    </location>
</feature>
<feature type="compositionally biased region" description="Polar residues" evidence="1">
    <location>
        <begin position="158"/>
        <end position="169"/>
    </location>
</feature>
<protein>
    <submittedName>
        <fullName evidence="2">Uncharacterized protein</fullName>
    </submittedName>
</protein>